<sequence length="91" mass="10094">MPQKCKDLGTFAIPCTNGNSKFKNCMIDLGEGINVMPTFVFNNLDLGPLQHTGLTIQLENRGDARPIGVLEDVLVQVNDLIFHADFYILDN</sequence>
<dbReference type="Gene3D" id="2.40.70.10">
    <property type="entry name" value="Acid Proteases"/>
    <property type="match status" value="1"/>
</dbReference>
<dbReference type="PANTHER" id="PTHR33067:SF15">
    <property type="entry name" value="RNA-DIRECTED DNA POLYMERASE"/>
    <property type="match status" value="1"/>
</dbReference>
<evidence type="ECO:0000313" key="1">
    <source>
        <dbReference type="EMBL" id="KAI5383165.1"/>
    </source>
</evidence>
<dbReference type="Gramene" id="Psat07G0053800-T1">
    <property type="protein sequence ID" value="KAI5383165.1"/>
    <property type="gene ID" value="KIW84_070538"/>
</dbReference>
<evidence type="ECO:0000313" key="2">
    <source>
        <dbReference type="Proteomes" id="UP001058974"/>
    </source>
</evidence>
<dbReference type="EMBL" id="JAMSHJ010000007">
    <property type="protein sequence ID" value="KAI5383165.1"/>
    <property type="molecule type" value="Genomic_DNA"/>
</dbReference>
<keyword evidence="2" id="KW-1185">Reference proteome</keyword>
<reference evidence="1 2" key="1">
    <citation type="journal article" date="2022" name="Nat. Genet.">
        <title>Improved pea reference genome and pan-genome highlight genomic features and evolutionary characteristics.</title>
        <authorList>
            <person name="Yang T."/>
            <person name="Liu R."/>
            <person name="Luo Y."/>
            <person name="Hu S."/>
            <person name="Wang D."/>
            <person name="Wang C."/>
            <person name="Pandey M.K."/>
            <person name="Ge S."/>
            <person name="Xu Q."/>
            <person name="Li N."/>
            <person name="Li G."/>
            <person name="Huang Y."/>
            <person name="Saxena R.K."/>
            <person name="Ji Y."/>
            <person name="Li M."/>
            <person name="Yan X."/>
            <person name="He Y."/>
            <person name="Liu Y."/>
            <person name="Wang X."/>
            <person name="Xiang C."/>
            <person name="Varshney R.K."/>
            <person name="Ding H."/>
            <person name="Gao S."/>
            <person name="Zong X."/>
        </authorList>
    </citation>
    <scope>NUCLEOTIDE SEQUENCE [LARGE SCALE GENOMIC DNA]</scope>
    <source>
        <strain evidence="1 2">cv. Zhongwan 6</strain>
    </source>
</reference>
<proteinExistence type="predicted"/>
<dbReference type="InterPro" id="IPR021109">
    <property type="entry name" value="Peptidase_aspartic_dom_sf"/>
</dbReference>
<dbReference type="AlphaFoldDB" id="A0A9D4ZUP8"/>
<accession>A0A9D4ZUP8</accession>
<comment type="caution">
    <text evidence="1">The sequence shown here is derived from an EMBL/GenBank/DDBJ whole genome shotgun (WGS) entry which is preliminary data.</text>
</comment>
<dbReference type="PANTHER" id="PTHR33067">
    <property type="entry name" value="RNA-DIRECTED DNA POLYMERASE-RELATED"/>
    <property type="match status" value="1"/>
</dbReference>
<organism evidence="1 2">
    <name type="scientific">Pisum sativum</name>
    <name type="common">Garden pea</name>
    <name type="synonym">Lathyrus oleraceus</name>
    <dbReference type="NCBI Taxonomy" id="3888"/>
    <lineage>
        <taxon>Eukaryota</taxon>
        <taxon>Viridiplantae</taxon>
        <taxon>Streptophyta</taxon>
        <taxon>Embryophyta</taxon>
        <taxon>Tracheophyta</taxon>
        <taxon>Spermatophyta</taxon>
        <taxon>Magnoliopsida</taxon>
        <taxon>eudicotyledons</taxon>
        <taxon>Gunneridae</taxon>
        <taxon>Pentapetalae</taxon>
        <taxon>rosids</taxon>
        <taxon>fabids</taxon>
        <taxon>Fabales</taxon>
        <taxon>Fabaceae</taxon>
        <taxon>Papilionoideae</taxon>
        <taxon>50 kb inversion clade</taxon>
        <taxon>NPAAA clade</taxon>
        <taxon>Hologalegina</taxon>
        <taxon>IRL clade</taxon>
        <taxon>Fabeae</taxon>
        <taxon>Lathyrus</taxon>
    </lineage>
</organism>
<name>A0A9D4ZUP8_PEA</name>
<dbReference type="Proteomes" id="UP001058974">
    <property type="component" value="Chromosome 7"/>
</dbReference>
<gene>
    <name evidence="1" type="ORF">KIW84_070538</name>
</gene>
<protein>
    <submittedName>
        <fullName evidence="1">Uncharacterized protein</fullName>
    </submittedName>
</protein>